<evidence type="ECO:0000313" key="2">
    <source>
        <dbReference type="Proteomes" id="UP001144280"/>
    </source>
</evidence>
<dbReference type="EMBL" id="BSDI01000098">
    <property type="protein sequence ID" value="GLI03736.1"/>
    <property type="molecule type" value="Genomic_DNA"/>
</dbReference>
<sequence length="300" mass="32199">MNRLNPDMSRRAAAFVWLTGRVLDQRRLAHFTGGNGVDEVLRALDAYETSDGGHAFALEPDIRGPLPQPLTSMTALRVLDEVGALDAGRAARICTWLAGHVTPDGGIPAVLGTILAYPRPPWIVPPEPLAGGLLPTGRIAGLLLKHGVGAPWLDGAVEFCWSAVEGLTTSHPYEVESAVAFLDHAPDRSRAAKAAARLGDLVRDESLVLVDPSRPETARPAPGYAETEFHYAYDFAPTPSSLAAAWFTGTEWAAALDHLAAAQQDDGGWPILWRQWSPTTAFEARPAVTVEALRTLRAHS</sequence>
<dbReference type="RefSeq" id="WP_281906152.1">
    <property type="nucleotide sequence ID" value="NZ_BSDI01000098.1"/>
</dbReference>
<protein>
    <recommendedName>
        <fullName evidence="3">Prenyltransferase</fullName>
    </recommendedName>
</protein>
<keyword evidence="2" id="KW-1185">Reference proteome</keyword>
<name>A0ABQ5RAF5_9ACTN</name>
<comment type="caution">
    <text evidence="1">The sequence shown here is derived from an EMBL/GenBank/DDBJ whole genome shotgun (WGS) entry which is preliminary data.</text>
</comment>
<dbReference type="Proteomes" id="UP001144280">
    <property type="component" value="Unassembled WGS sequence"/>
</dbReference>
<accession>A0ABQ5RAF5</accession>
<dbReference type="SUPFAM" id="SSF48239">
    <property type="entry name" value="Terpenoid cyclases/Protein prenyltransferases"/>
    <property type="match status" value="1"/>
</dbReference>
<evidence type="ECO:0000313" key="1">
    <source>
        <dbReference type="EMBL" id="GLI03736.1"/>
    </source>
</evidence>
<gene>
    <name evidence="1" type="ORF">Pa4123_90160</name>
</gene>
<dbReference type="InterPro" id="IPR008930">
    <property type="entry name" value="Terpenoid_cyclase/PrenylTrfase"/>
</dbReference>
<reference evidence="1" key="1">
    <citation type="submission" date="2022-12" db="EMBL/GenBank/DDBJ databases">
        <title>New Phytohabitans aurantiacus sp. RD004123 nov., an actinomycete isolated from soil.</title>
        <authorList>
            <person name="Triningsih D.W."/>
            <person name="Harunari E."/>
            <person name="Igarashi Y."/>
        </authorList>
    </citation>
    <scope>NUCLEOTIDE SEQUENCE</scope>
    <source>
        <strain evidence="1">RD004123</strain>
    </source>
</reference>
<organism evidence="1 2">
    <name type="scientific">Phytohabitans aurantiacus</name>
    <dbReference type="NCBI Taxonomy" id="3016789"/>
    <lineage>
        <taxon>Bacteria</taxon>
        <taxon>Bacillati</taxon>
        <taxon>Actinomycetota</taxon>
        <taxon>Actinomycetes</taxon>
        <taxon>Micromonosporales</taxon>
        <taxon>Micromonosporaceae</taxon>
    </lineage>
</organism>
<proteinExistence type="predicted"/>
<evidence type="ECO:0008006" key="3">
    <source>
        <dbReference type="Google" id="ProtNLM"/>
    </source>
</evidence>